<feature type="region of interest" description="Disordered" evidence="1">
    <location>
        <begin position="1"/>
        <end position="32"/>
    </location>
</feature>
<sequence>MAAADDTDDDHVTNESEEGEEEESTVVYEFDGGDTRITDYEWTEDTLTLTVEADQRTTVALTDSSALGSLSSGESTGDIPYQEYSVDGEETIEFDVQEPSGAGDGQIVTVVADGDMWVTVNQAFGFIDGSASWNEVQAAAIGGIGAGAGIPLLVTALIAWAGQFSHQRVF</sequence>
<accession>A0A346PQL4</accession>
<keyword evidence="3" id="KW-1185">Reference proteome</keyword>
<dbReference type="Proteomes" id="UP000258613">
    <property type="component" value="Chromosome"/>
</dbReference>
<dbReference type="Pfam" id="PF26259">
    <property type="entry name" value="DUF8063"/>
    <property type="match status" value="1"/>
</dbReference>
<evidence type="ECO:0000313" key="3">
    <source>
        <dbReference type="Proteomes" id="UP000258613"/>
    </source>
</evidence>
<feature type="compositionally biased region" description="Acidic residues" evidence="1">
    <location>
        <begin position="1"/>
        <end position="24"/>
    </location>
</feature>
<reference evidence="3" key="1">
    <citation type="submission" date="2018-02" db="EMBL/GenBank/DDBJ databases">
        <title>Phenotypic and genomic properties of facultatively anaerobic sulfur-reducing natronoarchaea from hypersaline soda lakes.</title>
        <authorList>
            <person name="Sorokin D.Y."/>
            <person name="Kublanov I.V."/>
            <person name="Roman P."/>
            <person name="Sinninghe Damste J.S."/>
            <person name="Golyshin P.N."/>
            <person name="Rojo D."/>
            <person name="Ciordia S."/>
            <person name="Mena M.D.C."/>
            <person name="Ferrer M."/>
            <person name="Messina E."/>
            <person name="Smedile F."/>
            <person name="La Spada G."/>
            <person name="La Cono V."/>
            <person name="Yakimov M.M."/>
        </authorList>
    </citation>
    <scope>NUCLEOTIDE SEQUENCE [LARGE SCALE GENOMIC DNA]</scope>
    <source>
        <strain evidence="3">AArc-Mg</strain>
    </source>
</reference>
<gene>
    <name evidence="2" type="ORF">AArcMg_1801</name>
</gene>
<proteinExistence type="predicted"/>
<dbReference type="AlphaFoldDB" id="A0A346PQL4"/>
<name>A0A346PQL4_9EURY</name>
<evidence type="ECO:0000313" key="2">
    <source>
        <dbReference type="EMBL" id="AXR81809.1"/>
    </source>
</evidence>
<dbReference type="InterPro" id="IPR058376">
    <property type="entry name" value="DUF8063"/>
</dbReference>
<dbReference type="EMBL" id="CP027033">
    <property type="protein sequence ID" value="AXR81809.1"/>
    <property type="molecule type" value="Genomic_DNA"/>
</dbReference>
<dbReference type="KEGG" id="nag:AArcMg_1801"/>
<evidence type="ECO:0000256" key="1">
    <source>
        <dbReference type="SAM" id="MobiDB-lite"/>
    </source>
</evidence>
<organism evidence="2 3">
    <name type="scientific">Natrarchaeobaculum sulfurireducens</name>
    <dbReference type="NCBI Taxonomy" id="2044521"/>
    <lineage>
        <taxon>Archaea</taxon>
        <taxon>Methanobacteriati</taxon>
        <taxon>Methanobacteriota</taxon>
        <taxon>Stenosarchaea group</taxon>
        <taxon>Halobacteria</taxon>
        <taxon>Halobacteriales</taxon>
        <taxon>Natrialbaceae</taxon>
        <taxon>Natrarchaeobaculum</taxon>
    </lineage>
</organism>
<protein>
    <submittedName>
        <fullName evidence="2">Uncharacterized protein</fullName>
    </submittedName>
</protein>